<dbReference type="InterPro" id="IPR000504">
    <property type="entry name" value="RRM_dom"/>
</dbReference>
<dbReference type="FunFam" id="3.30.70.330:FF:000103">
    <property type="entry name" value="Polyadenylate-binding protein RBP47B"/>
    <property type="match status" value="1"/>
</dbReference>
<dbReference type="Proteomes" id="UP000636709">
    <property type="component" value="Unassembled WGS sequence"/>
</dbReference>
<keyword evidence="3" id="KW-0507">mRNA processing</keyword>
<feature type="region of interest" description="Disordered" evidence="11">
    <location>
        <begin position="233"/>
        <end position="271"/>
    </location>
</feature>
<dbReference type="GO" id="GO:0003729">
    <property type="term" value="F:mRNA binding"/>
    <property type="evidence" value="ECO:0007669"/>
    <property type="project" value="InterPro"/>
</dbReference>
<gene>
    <name evidence="13" type="ORF">HU200_032073</name>
</gene>
<dbReference type="OrthoDB" id="446113at2759"/>
<feature type="domain" description="RRM" evidence="12">
    <location>
        <begin position="71"/>
        <end position="151"/>
    </location>
</feature>
<evidence type="ECO:0000259" key="12">
    <source>
        <dbReference type="PROSITE" id="PS50102"/>
    </source>
</evidence>
<keyword evidence="6" id="KW-0539">Nucleus</keyword>
<comment type="function">
    <text evidence="7">Heterogeneous nuclear ribonucleoprotein (hnRNP)-protein binding the poly(A) tail of mRNA and probably involved in some steps of pre-mRNA maturation.</text>
</comment>
<feature type="domain" description="RRM" evidence="12">
    <location>
        <begin position="164"/>
        <end position="243"/>
    </location>
</feature>
<accession>A0A835BTP0</accession>
<comment type="subcellular location">
    <subcellularLocation>
        <location evidence="2">Cytoplasmic granule</location>
    </subcellularLocation>
    <subcellularLocation>
        <location evidence="1">Nucleus</location>
    </subcellularLocation>
</comment>
<feature type="compositionally biased region" description="Low complexity" evidence="11">
    <location>
        <begin position="1"/>
        <end position="10"/>
    </location>
</feature>
<evidence type="ECO:0000313" key="14">
    <source>
        <dbReference type="Proteomes" id="UP000636709"/>
    </source>
</evidence>
<dbReference type="PANTHER" id="PTHR47640">
    <property type="entry name" value="TRNA SELENOCYSTEINE 1-ASSOCIATED PROTEIN 1-RELATED-RELATED"/>
    <property type="match status" value="1"/>
</dbReference>
<evidence type="ECO:0000256" key="5">
    <source>
        <dbReference type="ARBA" id="ARBA00022884"/>
    </source>
</evidence>
<dbReference type="CDD" id="cd12344">
    <property type="entry name" value="RRM1_SECp43_like"/>
    <property type="match status" value="1"/>
</dbReference>
<evidence type="ECO:0000256" key="11">
    <source>
        <dbReference type="SAM" id="MobiDB-lite"/>
    </source>
</evidence>
<dbReference type="CDD" id="cd12345">
    <property type="entry name" value="RRM2_SECp43_like"/>
    <property type="match status" value="1"/>
</dbReference>
<dbReference type="SMART" id="SM00360">
    <property type="entry name" value="RRM"/>
    <property type="match status" value="3"/>
</dbReference>
<dbReference type="PROSITE" id="PS50102">
    <property type="entry name" value="RRM"/>
    <property type="match status" value="3"/>
</dbReference>
<dbReference type="InterPro" id="IPR012677">
    <property type="entry name" value="Nucleotide-bd_a/b_plait_sf"/>
</dbReference>
<dbReference type="EMBL" id="JACEFO010001778">
    <property type="protein sequence ID" value="KAF8703281.1"/>
    <property type="molecule type" value="Genomic_DNA"/>
</dbReference>
<evidence type="ECO:0000256" key="10">
    <source>
        <dbReference type="PROSITE-ProRule" id="PRU00176"/>
    </source>
</evidence>
<comment type="caution">
    <text evidence="13">The sequence shown here is derived from an EMBL/GenBank/DDBJ whole genome shotgun (WGS) entry which is preliminary data.</text>
</comment>
<comment type="similarity">
    <text evidence="8">Belongs to the polyadenylate-binding RBP47 family.</text>
</comment>
<evidence type="ECO:0000256" key="2">
    <source>
        <dbReference type="ARBA" id="ARBA00004463"/>
    </source>
</evidence>
<dbReference type="Gene3D" id="3.30.70.330">
    <property type="match status" value="3"/>
</dbReference>
<reference evidence="13" key="1">
    <citation type="submission" date="2020-07" db="EMBL/GenBank/DDBJ databases">
        <title>Genome sequence and genetic diversity analysis of an under-domesticated orphan crop, white fonio (Digitaria exilis).</title>
        <authorList>
            <person name="Bennetzen J.L."/>
            <person name="Chen S."/>
            <person name="Ma X."/>
            <person name="Wang X."/>
            <person name="Yssel A.E.J."/>
            <person name="Chaluvadi S.R."/>
            <person name="Johnson M."/>
            <person name="Gangashetty P."/>
            <person name="Hamidou F."/>
            <person name="Sanogo M.D."/>
            <person name="Zwaenepoel A."/>
            <person name="Wallace J."/>
            <person name="Van De Peer Y."/>
            <person name="Van Deynze A."/>
        </authorList>
    </citation>
    <scope>NUCLEOTIDE SEQUENCE</scope>
    <source>
        <tissue evidence="13">Leaves</tissue>
    </source>
</reference>
<evidence type="ECO:0000256" key="6">
    <source>
        <dbReference type="ARBA" id="ARBA00023242"/>
    </source>
</evidence>
<comment type="subunit">
    <text evidence="9">Interacts with the poly(A) tail of mRNA in nucleus.</text>
</comment>
<dbReference type="GO" id="GO:0006397">
    <property type="term" value="P:mRNA processing"/>
    <property type="evidence" value="ECO:0007669"/>
    <property type="project" value="UniProtKB-KW"/>
</dbReference>
<feature type="compositionally biased region" description="Polar residues" evidence="11">
    <location>
        <begin position="244"/>
        <end position="266"/>
    </location>
</feature>
<dbReference type="GO" id="GO:0005829">
    <property type="term" value="C:cytosol"/>
    <property type="evidence" value="ECO:0007669"/>
    <property type="project" value="TreeGrafter"/>
</dbReference>
<dbReference type="InterPro" id="IPR035979">
    <property type="entry name" value="RBD_domain_sf"/>
</dbReference>
<proteinExistence type="inferred from homology"/>
<dbReference type="PANTHER" id="PTHR47640:SF13">
    <property type="entry name" value="OS04G0449900 PROTEIN"/>
    <property type="match status" value="1"/>
</dbReference>
<dbReference type="AlphaFoldDB" id="A0A835BTP0"/>
<evidence type="ECO:0000256" key="8">
    <source>
        <dbReference type="ARBA" id="ARBA00061069"/>
    </source>
</evidence>
<dbReference type="GO" id="GO:0005634">
    <property type="term" value="C:nucleus"/>
    <property type="evidence" value="ECO:0007669"/>
    <property type="project" value="UniProtKB-SubCell"/>
</dbReference>
<evidence type="ECO:0000256" key="4">
    <source>
        <dbReference type="ARBA" id="ARBA00022737"/>
    </source>
</evidence>
<keyword evidence="5 10" id="KW-0694">RNA-binding</keyword>
<sequence>MQMAATTTDTQHAHPHHHMPQPRWVVIPYPPPPPMVAAPPPPPQFAKHFAGRRTPTPPAAGSGGNGCEENKTIWVGDLQYWMDENYLHNCFGPSGEVVTIKVIRNRQTGQSEGYGFVEFFTHASAEKALQNFTGHVMPNTDRAFKLNWASYSMGEKRSEVASDHSIFVGDLAADVTDEMLMELFANKYRSVKGAKVIIDANTGRSRGYGFVRFGDDNDKSHAMSEMNGVFCSTRPIRIGPATPRRSSGDSGSSTPGHSDGDSSNRTVYVGGLDPNVSEDELRKAFAKYGDLASVKIPLGKQCGFVQFVSRTDAEEALQGLHGSVIGKQAVRLSWGRSPSHKQSRGDSGSRRNNMYYGTPFYGGYGYASPVPHPNMYAAAYGAYPFYGGNQQLVS</sequence>
<protein>
    <recommendedName>
        <fullName evidence="12">RRM domain-containing protein</fullName>
    </recommendedName>
</protein>
<dbReference type="FunFam" id="3.30.70.330:FF:000144">
    <property type="entry name" value="Polyadenylate-binding protein RBP47B"/>
    <property type="match status" value="1"/>
</dbReference>
<evidence type="ECO:0000256" key="3">
    <source>
        <dbReference type="ARBA" id="ARBA00022664"/>
    </source>
</evidence>
<evidence type="ECO:0000256" key="1">
    <source>
        <dbReference type="ARBA" id="ARBA00004123"/>
    </source>
</evidence>
<dbReference type="InterPro" id="IPR050825">
    <property type="entry name" value="RBM42_RBP45_47-like"/>
</dbReference>
<feature type="domain" description="RRM" evidence="12">
    <location>
        <begin position="265"/>
        <end position="337"/>
    </location>
</feature>
<evidence type="ECO:0000313" key="13">
    <source>
        <dbReference type="EMBL" id="KAF8703281.1"/>
    </source>
</evidence>
<organism evidence="13 14">
    <name type="scientific">Digitaria exilis</name>
    <dbReference type="NCBI Taxonomy" id="1010633"/>
    <lineage>
        <taxon>Eukaryota</taxon>
        <taxon>Viridiplantae</taxon>
        <taxon>Streptophyta</taxon>
        <taxon>Embryophyta</taxon>
        <taxon>Tracheophyta</taxon>
        <taxon>Spermatophyta</taxon>
        <taxon>Magnoliopsida</taxon>
        <taxon>Liliopsida</taxon>
        <taxon>Poales</taxon>
        <taxon>Poaceae</taxon>
        <taxon>PACMAD clade</taxon>
        <taxon>Panicoideae</taxon>
        <taxon>Panicodae</taxon>
        <taxon>Paniceae</taxon>
        <taxon>Anthephorinae</taxon>
        <taxon>Digitaria</taxon>
    </lineage>
</organism>
<evidence type="ECO:0000256" key="9">
    <source>
        <dbReference type="ARBA" id="ARBA00063471"/>
    </source>
</evidence>
<evidence type="ECO:0000256" key="7">
    <source>
        <dbReference type="ARBA" id="ARBA00057395"/>
    </source>
</evidence>
<name>A0A835BTP0_9POAL</name>
<dbReference type="Pfam" id="PF00076">
    <property type="entry name" value="RRM_1"/>
    <property type="match status" value="3"/>
</dbReference>
<dbReference type="FunFam" id="3.30.70.330:FF:000460">
    <property type="entry name" value="Polyadenylate-binding protein RBP47B"/>
    <property type="match status" value="1"/>
</dbReference>
<feature type="region of interest" description="Disordered" evidence="11">
    <location>
        <begin position="1"/>
        <end position="22"/>
    </location>
</feature>
<dbReference type="SUPFAM" id="SSF54928">
    <property type="entry name" value="RNA-binding domain, RBD"/>
    <property type="match status" value="3"/>
</dbReference>
<keyword evidence="4" id="KW-0677">Repeat</keyword>
<keyword evidence="14" id="KW-1185">Reference proteome</keyword>